<comment type="caution">
    <text evidence="1">The sequence shown here is derived from an EMBL/GenBank/DDBJ whole genome shotgun (WGS) entry which is preliminary data.</text>
</comment>
<proteinExistence type="predicted"/>
<dbReference type="Proteomes" id="UP000240708">
    <property type="component" value="Unassembled WGS sequence"/>
</dbReference>
<dbReference type="Gene3D" id="2.115.10.20">
    <property type="entry name" value="Glycosyl hydrolase domain, family 43"/>
    <property type="match status" value="1"/>
</dbReference>
<protein>
    <recommendedName>
        <fullName evidence="3">DUF4185 domain-containing protein</fullName>
    </recommendedName>
</protein>
<dbReference type="InterPro" id="IPR023296">
    <property type="entry name" value="Glyco_hydro_beta-prop_sf"/>
</dbReference>
<keyword evidence="2" id="KW-1185">Reference proteome</keyword>
<evidence type="ECO:0008006" key="3">
    <source>
        <dbReference type="Google" id="ProtNLM"/>
    </source>
</evidence>
<accession>A0A2P8E2X0</accession>
<sequence length="470" mass="53083">MQGCIERFFIYLSIRKISSVVLVQFAAKMDPFKNSRYIPYLILSTLCFHWACQSKNAHEQAVAIEFKTPNYRLIPTDTFHFNNFVDCNMAEAWVGDTLRIFPGKYGEDPVWGFAEDLKFASGTNADEVFSTPAERYIAPNLPKNAPLGQKGLHGAVWFETLYQDHKDPSGRTLYAIYHNENYPETLPYNPETGEGYKDENWPLGLTERITPAAVPRIGVMKSTDGGLNWENKGLFLEDKQARMVLKPHNTSKTFAGGVGDPSAVAVGEYLYLFYGEYSYPGDYDPNTYSFEKDWSGQCISVARIRLEDLDDPQGKAKRWDGKGFNATWDGIGSPIASLQVPLEKGGGPASSAQGGFHWGPSVSWNTYLECWVMLMGLVEGQNWIGDKLYISFNPHRELGEGNNSQAWTSPQLLVQKPGHILWYPSLQPMNTPEDILEKNTSLKLGKRARLFFKYADLGKYLSEYIVEFEK</sequence>
<evidence type="ECO:0000313" key="2">
    <source>
        <dbReference type="Proteomes" id="UP000240708"/>
    </source>
</evidence>
<reference evidence="1 2" key="1">
    <citation type="submission" date="2018-03" db="EMBL/GenBank/DDBJ databases">
        <title>Genomic Encyclopedia of Archaeal and Bacterial Type Strains, Phase II (KMG-II): from individual species to whole genera.</title>
        <authorList>
            <person name="Goeker M."/>
        </authorList>
    </citation>
    <scope>NUCLEOTIDE SEQUENCE [LARGE SCALE GENOMIC DNA]</scope>
    <source>
        <strain evidence="1 2">DSM 28057</strain>
    </source>
</reference>
<dbReference type="AlphaFoldDB" id="A0A2P8E2X0"/>
<gene>
    <name evidence="1" type="ORF">CLV48_10657</name>
</gene>
<name>A0A2P8E2X0_9BACT</name>
<dbReference type="EMBL" id="PYGF01000006">
    <property type="protein sequence ID" value="PSL03818.1"/>
    <property type="molecule type" value="Genomic_DNA"/>
</dbReference>
<dbReference type="OrthoDB" id="1090005at2"/>
<organism evidence="1 2">
    <name type="scientific">Cecembia rubra</name>
    <dbReference type="NCBI Taxonomy" id="1485585"/>
    <lineage>
        <taxon>Bacteria</taxon>
        <taxon>Pseudomonadati</taxon>
        <taxon>Bacteroidota</taxon>
        <taxon>Cytophagia</taxon>
        <taxon>Cytophagales</taxon>
        <taxon>Cyclobacteriaceae</taxon>
        <taxon>Cecembia</taxon>
    </lineage>
</organism>
<evidence type="ECO:0000313" key="1">
    <source>
        <dbReference type="EMBL" id="PSL03818.1"/>
    </source>
</evidence>